<dbReference type="InterPro" id="IPR050736">
    <property type="entry name" value="Sensor_HK_Regulatory"/>
</dbReference>
<comment type="caution">
    <text evidence="9">The sequence shown here is derived from an EMBL/GenBank/DDBJ whole genome shotgun (WGS) entry which is preliminary data.</text>
</comment>
<protein>
    <recommendedName>
        <fullName evidence="2">histidine kinase</fullName>
        <ecNumber evidence="2">2.7.13.3</ecNumber>
    </recommendedName>
</protein>
<reference evidence="9 10" key="1">
    <citation type="submission" date="2019-09" db="EMBL/GenBank/DDBJ databases">
        <title>Distinct polysaccharide growth profiles of human intestinal Prevotella copri isolates.</title>
        <authorList>
            <person name="Fehlner-Peach H."/>
            <person name="Magnabosco C."/>
            <person name="Raghavan V."/>
            <person name="Scher J.U."/>
            <person name="Tett A."/>
            <person name="Cox L.M."/>
            <person name="Gottsegen C."/>
            <person name="Watters A."/>
            <person name="Wiltshire- Gordon J.D."/>
            <person name="Segata N."/>
            <person name="Bonneau R."/>
            <person name="Littman D.R."/>
        </authorList>
    </citation>
    <scope>NUCLEOTIDE SEQUENCE [LARGE SCALE GENOMIC DNA]</scope>
    <source>
        <strain evidence="10">iAQ1173</strain>
    </source>
</reference>
<keyword evidence="10" id="KW-1185">Reference proteome</keyword>
<evidence type="ECO:0000313" key="9">
    <source>
        <dbReference type="EMBL" id="MQP11150.1"/>
    </source>
</evidence>
<sequence length="449" mass="51131">MKVDGYKNITIATIFAVFLLQTIWLYNSFSVAVNKLTADVNAFFIQCLFKELDGRFANIPPDAQIQGSNNPNPKYDNYEYINNGIFNLCHKDVNFHQLTKILSRNIKQTNMPNTYILYKVTNKKKSIVYKNNSFYTTKIGAIKSEIIPTRIDGSQGIQIEFANPISLYFHELGLLIFISFILCILAFTCIMKQVAIIRTQQKNARIQKDFSYAMIHDMKTPLSTISMGINTLTVPSVGENKKLRTKYLTVIRNENKHLYQLINRILTISKFESGKLILNKTIINLEQLLNNIEGNFEVNSQKNITFKNIINESLVFADEEYLNEVFYNLIDNSIKYSKSTVYIEITSYRVENGVNIRVKDNGMGISREDQQIIFDKFERASASKRTFTKGGASGFGLGLNYVLHVLEAHHGMVTVDSELGKYTEFTIFLPDQDASNGGGEEEGLDGLYQ</sequence>
<dbReference type="PANTHER" id="PTHR43711">
    <property type="entry name" value="TWO-COMPONENT HISTIDINE KINASE"/>
    <property type="match status" value="1"/>
</dbReference>
<dbReference type="PANTHER" id="PTHR43711:SF1">
    <property type="entry name" value="HISTIDINE KINASE 1"/>
    <property type="match status" value="1"/>
</dbReference>
<gene>
    <name evidence="9" type="ORF">F7D20_04045</name>
</gene>
<dbReference type="CDD" id="cd00082">
    <property type="entry name" value="HisKA"/>
    <property type="match status" value="1"/>
</dbReference>
<dbReference type="Pfam" id="PF00512">
    <property type="entry name" value="HisKA"/>
    <property type="match status" value="1"/>
</dbReference>
<evidence type="ECO:0000313" key="10">
    <source>
        <dbReference type="Proteomes" id="UP000384372"/>
    </source>
</evidence>
<accession>A0A6A7W9N1</accession>
<dbReference type="SUPFAM" id="SSF55874">
    <property type="entry name" value="ATPase domain of HSP90 chaperone/DNA topoisomerase II/histidine kinase"/>
    <property type="match status" value="1"/>
</dbReference>
<keyword evidence="7" id="KW-0812">Transmembrane</keyword>
<dbReference type="InterPro" id="IPR036097">
    <property type="entry name" value="HisK_dim/P_sf"/>
</dbReference>
<comment type="catalytic activity">
    <reaction evidence="1">
        <text>ATP + protein L-histidine = ADP + protein N-phospho-L-histidine.</text>
        <dbReference type="EC" id="2.7.13.3"/>
    </reaction>
</comment>
<dbReference type="CDD" id="cd00075">
    <property type="entry name" value="HATPase"/>
    <property type="match status" value="1"/>
</dbReference>
<organism evidence="9 10">
    <name type="scientific">Segatella copri</name>
    <dbReference type="NCBI Taxonomy" id="165179"/>
    <lineage>
        <taxon>Bacteria</taxon>
        <taxon>Pseudomonadati</taxon>
        <taxon>Bacteroidota</taxon>
        <taxon>Bacteroidia</taxon>
        <taxon>Bacteroidales</taxon>
        <taxon>Prevotellaceae</taxon>
        <taxon>Segatella</taxon>
    </lineage>
</organism>
<keyword evidence="7" id="KW-0472">Membrane</keyword>
<feature type="transmembrane region" description="Helical" evidence="7">
    <location>
        <begin position="9"/>
        <end position="26"/>
    </location>
</feature>
<keyword evidence="4" id="KW-0808">Transferase</keyword>
<dbReference type="PRINTS" id="PR00344">
    <property type="entry name" value="BCTRLSENSOR"/>
</dbReference>
<evidence type="ECO:0000256" key="6">
    <source>
        <dbReference type="ARBA" id="ARBA00023012"/>
    </source>
</evidence>
<feature type="domain" description="Histidine kinase" evidence="8">
    <location>
        <begin position="213"/>
        <end position="433"/>
    </location>
</feature>
<dbReference type="SUPFAM" id="SSF47384">
    <property type="entry name" value="Homodimeric domain of signal transducing histidine kinase"/>
    <property type="match status" value="1"/>
</dbReference>
<dbReference type="Proteomes" id="UP000384372">
    <property type="component" value="Unassembled WGS sequence"/>
</dbReference>
<evidence type="ECO:0000256" key="1">
    <source>
        <dbReference type="ARBA" id="ARBA00000085"/>
    </source>
</evidence>
<dbReference type="EMBL" id="VZAD01000036">
    <property type="protein sequence ID" value="MQP11150.1"/>
    <property type="molecule type" value="Genomic_DNA"/>
</dbReference>
<dbReference type="PROSITE" id="PS50109">
    <property type="entry name" value="HIS_KIN"/>
    <property type="match status" value="1"/>
</dbReference>
<keyword evidence="6" id="KW-0902">Two-component regulatory system</keyword>
<dbReference type="InterPro" id="IPR036890">
    <property type="entry name" value="HATPase_C_sf"/>
</dbReference>
<dbReference type="InterPro" id="IPR004358">
    <property type="entry name" value="Sig_transdc_His_kin-like_C"/>
</dbReference>
<dbReference type="GO" id="GO:0000155">
    <property type="term" value="F:phosphorelay sensor kinase activity"/>
    <property type="evidence" value="ECO:0007669"/>
    <property type="project" value="InterPro"/>
</dbReference>
<evidence type="ECO:0000259" key="8">
    <source>
        <dbReference type="PROSITE" id="PS50109"/>
    </source>
</evidence>
<dbReference type="Gene3D" id="1.10.287.130">
    <property type="match status" value="1"/>
</dbReference>
<dbReference type="SMART" id="SM00388">
    <property type="entry name" value="HisKA"/>
    <property type="match status" value="1"/>
</dbReference>
<evidence type="ECO:0000256" key="4">
    <source>
        <dbReference type="ARBA" id="ARBA00022679"/>
    </source>
</evidence>
<dbReference type="AlphaFoldDB" id="A0A6A7W9N1"/>
<keyword evidence="7" id="KW-1133">Transmembrane helix</keyword>
<dbReference type="Pfam" id="PF02518">
    <property type="entry name" value="HATPase_c"/>
    <property type="match status" value="1"/>
</dbReference>
<feature type="transmembrane region" description="Helical" evidence="7">
    <location>
        <begin position="172"/>
        <end position="191"/>
    </location>
</feature>
<evidence type="ECO:0000256" key="5">
    <source>
        <dbReference type="ARBA" id="ARBA00022777"/>
    </source>
</evidence>
<dbReference type="Gene3D" id="3.30.565.10">
    <property type="entry name" value="Histidine kinase-like ATPase, C-terminal domain"/>
    <property type="match status" value="1"/>
</dbReference>
<keyword evidence="3" id="KW-0597">Phosphoprotein</keyword>
<name>A0A6A7W9N1_9BACT</name>
<dbReference type="InterPro" id="IPR003594">
    <property type="entry name" value="HATPase_dom"/>
</dbReference>
<evidence type="ECO:0000256" key="2">
    <source>
        <dbReference type="ARBA" id="ARBA00012438"/>
    </source>
</evidence>
<dbReference type="RefSeq" id="WP_158462951.1">
    <property type="nucleotide sequence ID" value="NZ_VZAD01000036.1"/>
</dbReference>
<dbReference type="SMART" id="SM00387">
    <property type="entry name" value="HATPase_c"/>
    <property type="match status" value="1"/>
</dbReference>
<dbReference type="EC" id="2.7.13.3" evidence="2"/>
<proteinExistence type="predicted"/>
<dbReference type="OrthoDB" id="9808898at2"/>
<evidence type="ECO:0000256" key="7">
    <source>
        <dbReference type="SAM" id="Phobius"/>
    </source>
</evidence>
<dbReference type="InterPro" id="IPR005467">
    <property type="entry name" value="His_kinase_dom"/>
</dbReference>
<keyword evidence="5 9" id="KW-0418">Kinase</keyword>
<evidence type="ECO:0000256" key="3">
    <source>
        <dbReference type="ARBA" id="ARBA00022553"/>
    </source>
</evidence>
<dbReference type="InterPro" id="IPR003661">
    <property type="entry name" value="HisK_dim/P_dom"/>
</dbReference>